<comment type="caution">
    <text evidence="2">The sequence shown here is derived from an EMBL/GenBank/DDBJ whole genome shotgun (WGS) entry which is preliminary data.</text>
</comment>
<dbReference type="AlphaFoldDB" id="A0A5B2TJ11"/>
<proteinExistence type="predicted"/>
<organism evidence="2 3">
    <name type="scientific">Teichococcus oryzae</name>
    <dbReference type="NCBI Taxonomy" id="1608942"/>
    <lineage>
        <taxon>Bacteria</taxon>
        <taxon>Pseudomonadati</taxon>
        <taxon>Pseudomonadota</taxon>
        <taxon>Alphaproteobacteria</taxon>
        <taxon>Acetobacterales</taxon>
        <taxon>Roseomonadaceae</taxon>
        <taxon>Roseomonas</taxon>
    </lineage>
</organism>
<evidence type="ECO:0000256" key="1">
    <source>
        <dbReference type="SAM" id="MobiDB-lite"/>
    </source>
</evidence>
<accession>A0A5B2TJ11</accession>
<protein>
    <submittedName>
        <fullName evidence="2">Uncharacterized protein</fullName>
    </submittedName>
</protein>
<dbReference type="Proteomes" id="UP000322110">
    <property type="component" value="Unassembled WGS sequence"/>
</dbReference>
<gene>
    <name evidence="2" type="ORF">F0Q34_01775</name>
</gene>
<name>A0A5B2TJ11_9PROT</name>
<reference evidence="2 3" key="1">
    <citation type="journal article" date="2015" name="Int. J. Syst. Evol. Microbiol.">
        <title>Roseomonas oryzae sp. nov., isolated from paddy rhizosphere soil.</title>
        <authorList>
            <person name="Ramaprasad E.V."/>
            <person name="Sasikala Ch."/>
            <person name="Ramana Ch.V."/>
        </authorList>
    </citation>
    <scope>NUCLEOTIDE SEQUENCE [LARGE SCALE GENOMIC DNA]</scope>
    <source>
        <strain evidence="2 3">KCTC 42542</strain>
    </source>
</reference>
<sequence length="80" mass="8298">MSRPETPAGATRHQLLELVMPLPSSDLPSANPAAAALPLARPPAGDAEAARHALLLRTGAVAAGPDAEPPRRPDALPRRR</sequence>
<dbReference type="EMBL" id="VUKA01000001">
    <property type="protein sequence ID" value="KAA2214477.1"/>
    <property type="molecule type" value="Genomic_DNA"/>
</dbReference>
<keyword evidence="3" id="KW-1185">Reference proteome</keyword>
<dbReference type="RefSeq" id="WP_149810413.1">
    <property type="nucleotide sequence ID" value="NZ_VUKA01000001.1"/>
</dbReference>
<evidence type="ECO:0000313" key="2">
    <source>
        <dbReference type="EMBL" id="KAA2214477.1"/>
    </source>
</evidence>
<evidence type="ECO:0000313" key="3">
    <source>
        <dbReference type="Proteomes" id="UP000322110"/>
    </source>
</evidence>
<feature type="compositionally biased region" description="Basic and acidic residues" evidence="1">
    <location>
        <begin position="68"/>
        <end position="80"/>
    </location>
</feature>
<feature type="region of interest" description="Disordered" evidence="1">
    <location>
        <begin position="59"/>
        <end position="80"/>
    </location>
</feature>